<proteinExistence type="predicted"/>
<evidence type="ECO:0000259" key="1">
    <source>
        <dbReference type="Pfam" id="PF01636"/>
    </source>
</evidence>
<dbReference type="InterPro" id="IPR011009">
    <property type="entry name" value="Kinase-like_dom_sf"/>
</dbReference>
<sequence length="363" mass="41274">MSAQVKQELDGTDFQCYELQPLSGGYANWVFRGQLTNPLPDGTHQVLIKHGEAYVSSNRSFALPTSRCVIESECLVSLRSLSPSKNEWCTFRTPNLYHFNATTNTQIQEYLPNAIDLKNYVWKYYQTNTPLAKEEQCVGIGQTMGRWLRTFHEWAASPEQVKLRSLAVENKALQRLKHSTYYVYLINLIDKFPALLENSRDDFEQVKAMSEDELKDDSALQVVHGDFWTGNVLLPDQEIDQPAHIPMFVVDWEVVSLGVRARDIGQMLAEMYMHKLFKGINAGGWLMEGFLSGYGGLDRDLAFRVIIHIGCHLIVIGGTVDDWGGSAEDVERVVDHGRDLILGAWRKDDHLFTNGLWGQMLNK</sequence>
<dbReference type="Proteomes" id="UP001285441">
    <property type="component" value="Unassembled WGS sequence"/>
</dbReference>
<reference evidence="2" key="1">
    <citation type="journal article" date="2023" name="Mol. Phylogenet. Evol.">
        <title>Genome-scale phylogeny and comparative genomics of the fungal order Sordariales.</title>
        <authorList>
            <person name="Hensen N."/>
            <person name="Bonometti L."/>
            <person name="Westerberg I."/>
            <person name="Brannstrom I.O."/>
            <person name="Guillou S."/>
            <person name="Cros-Aarteil S."/>
            <person name="Calhoun S."/>
            <person name="Haridas S."/>
            <person name="Kuo A."/>
            <person name="Mondo S."/>
            <person name="Pangilinan J."/>
            <person name="Riley R."/>
            <person name="LaButti K."/>
            <person name="Andreopoulos B."/>
            <person name="Lipzen A."/>
            <person name="Chen C."/>
            <person name="Yan M."/>
            <person name="Daum C."/>
            <person name="Ng V."/>
            <person name="Clum A."/>
            <person name="Steindorff A."/>
            <person name="Ohm R.A."/>
            <person name="Martin F."/>
            <person name="Silar P."/>
            <person name="Natvig D.O."/>
            <person name="Lalanne C."/>
            <person name="Gautier V."/>
            <person name="Ament-Velasquez S.L."/>
            <person name="Kruys A."/>
            <person name="Hutchinson M.I."/>
            <person name="Powell A.J."/>
            <person name="Barry K."/>
            <person name="Miller A.N."/>
            <person name="Grigoriev I.V."/>
            <person name="Debuchy R."/>
            <person name="Gladieux P."/>
            <person name="Hiltunen Thoren M."/>
            <person name="Johannesson H."/>
        </authorList>
    </citation>
    <scope>NUCLEOTIDE SEQUENCE</scope>
    <source>
        <strain evidence="2">CBS 232.78</strain>
    </source>
</reference>
<gene>
    <name evidence="2" type="ORF">B0H63DRAFT_385913</name>
</gene>
<dbReference type="InterPro" id="IPR002575">
    <property type="entry name" value="Aminoglycoside_PTrfase"/>
</dbReference>
<dbReference type="AlphaFoldDB" id="A0AAE0U7H4"/>
<dbReference type="Pfam" id="PF01636">
    <property type="entry name" value="APH"/>
    <property type="match status" value="1"/>
</dbReference>
<feature type="domain" description="Aminoglycoside phosphotransferase" evidence="1">
    <location>
        <begin position="134"/>
        <end position="274"/>
    </location>
</feature>
<protein>
    <submittedName>
        <fullName evidence="2">Kinase-like domain-containing protein</fullName>
    </submittedName>
</protein>
<organism evidence="2 3">
    <name type="scientific">Podospora didyma</name>
    <dbReference type="NCBI Taxonomy" id="330526"/>
    <lineage>
        <taxon>Eukaryota</taxon>
        <taxon>Fungi</taxon>
        <taxon>Dikarya</taxon>
        <taxon>Ascomycota</taxon>
        <taxon>Pezizomycotina</taxon>
        <taxon>Sordariomycetes</taxon>
        <taxon>Sordariomycetidae</taxon>
        <taxon>Sordariales</taxon>
        <taxon>Podosporaceae</taxon>
        <taxon>Podospora</taxon>
    </lineage>
</organism>
<evidence type="ECO:0000313" key="3">
    <source>
        <dbReference type="Proteomes" id="UP001285441"/>
    </source>
</evidence>
<dbReference type="SUPFAM" id="SSF56112">
    <property type="entry name" value="Protein kinase-like (PK-like)"/>
    <property type="match status" value="1"/>
</dbReference>
<keyword evidence="2" id="KW-0418">Kinase</keyword>
<comment type="caution">
    <text evidence="2">The sequence shown here is derived from an EMBL/GenBank/DDBJ whole genome shotgun (WGS) entry which is preliminary data.</text>
</comment>
<name>A0AAE0U7H4_9PEZI</name>
<dbReference type="EMBL" id="JAULSW010000001">
    <property type="protein sequence ID" value="KAK3393279.1"/>
    <property type="molecule type" value="Genomic_DNA"/>
</dbReference>
<evidence type="ECO:0000313" key="2">
    <source>
        <dbReference type="EMBL" id="KAK3393279.1"/>
    </source>
</evidence>
<dbReference type="Gene3D" id="3.30.200.20">
    <property type="entry name" value="Phosphorylase Kinase, domain 1"/>
    <property type="match status" value="1"/>
</dbReference>
<dbReference type="Gene3D" id="3.90.1200.10">
    <property type="match status" value="1"/>
</dbReference>
<keyword evidence="3" id="KW-1185">Reference proteome</keyword>
<keyword evidence="2" id="KW-0808">Transferase</keyword>
<reference evidence="2" key="2">
    <citation type="submission" date="2023-06" db="EMBL/GenBank/DDBJ databases">
        <authorList>
            <consortium name="Lawrence Berkeley National Laboratory"/>
            <person name="Haridas S."/>
            <person name="Hensen N."/>
            <person name="Bonometti L."/>
            <person name="Westerberg I."/>
            <person name="Brannstrom I.O."/>
            <person name="Guillou S."/>
            <person name="Cros-Aarteil S."/>
            <person name="Calhoun S."/>
            <person name="Kuo A."/>
            <person name="Mondo S."/>
            <person name="Pangilinan J."/>
            <person name="Riley R."/>
            <person name="LaButti K."/>
            <person name="Andreopoulos B."/>
            <person name="Lipzen A."/>
            <person name="Chen C."/>
            <person name="Yanf M."/>
            <person name="Daum C."/>
            <person name="Ng V."/>
            <person name="Clum A."/>
            <person name="Steindorff A."/>
            <person name="Ohm R."/>
            <person name="Martin F."/>
            <person name="Silar P."/>
            <person name="Natvig D."/>
            <person name="Lalanne C."/>
            <person name="Gautier V."/>
            <person name="Ament-velasquez S.L."/>
            <person name="Kruys A."/>
            <person name="Hutchinson M.I."/>
            <person name="Powell A.J."/>
            <person name="Barry K."/>
            <person name="Miller A.N."/>
            <person name="Grigoriev I.V."/>
            <person name="Debuchy R."/>
            <person name="Gladieux P."/>
            <person name="Thoren M.H."/>
            <person name="Johannesson H."/>
        </authorList>
    </citation>
    <scope>NUCLEOTIDE SEQUENCE</scope>
    <source>
        <strain evidence="2">CBS 232.78</strain>
    </source>
</reference>
<dbReference type="GO" id="GO:0016301">
    <property type="term" value="F:kinase activity"/>
    <property type="evidence" value="ECO:0007669"/>
    <property type="project" value="UniProtKB-KW"/>
</dbReference>
<accession>A0AAE0U7H4</accession>